<protein>
    <recommendedName>
        <fullName evidence="2">DUF6534 domain-containing protein</fullName>
    </recommendedName>
</protein>
<dbReference type="EMBL" id="VDMD01000008">
    <property type="protein sequence ID" value="TRM64067.1"/>
    <property type="molecule type" value="Genomic_DNA"/>
</dbReference>
<feature type="transmembrane region" description="Helical" evidence="1">
    <location>
        <begin position="20"/>
        <end position="42"/>
    </location>
</feature>
<reference evidence="3 4" key="1">
    <citation type="journal article" date="2019" name="New Phytol.">
        <title>Comparative genomics reveals unique wood-decay strategies and fruiting body development in the Schizophyllaceae.</title>
        <authorList>
            <person name="Almasi E."/>
            <person name="Sahu N."/>
            <person name="Krizsan K."/>
            <person name="Balint B."/>
            <person name="Kovacs G.M."/>
            <person name="Kiss B."/>
            <person name="Cseklye J."/>
            <person name="Drula E."/>
            <person name="Henrissat B."/>
            <person name="Nagy I."/>
            <person name="Chovatia M."/>
            <person name="Adam C."/>
            <person name="LaButti K."/>
            <person name="Lipzen A."/>
            <person name="Riley R."/>
            <person name="Grigoriev I.V."/>
            <person name="Nagy L.G."/>
        </authorList>
    </citation>
    <scope>NUCLEOTIDE SEQUENCE [LARGE SCALE GENOMIC DNA]</scope>
    <source>
        <strain evidence="3 4">NL-1724</strain>
    </source>
</reference>
<keyword evidence="1" id="KW-0812">Transmembrane</keyword>
<feature type="transmembrane region" description="Helical" evidence="1">
    <location>
        <begin position="190"/>
        <end position="213"/>
    </location>
</feature>
<feature type="domain" description="DUF6534" evidence="2">
    <location>
        <begin position="198"/>
        <end position="283"/>
    </location>
</feature>
<feature type="transmembrane region" description="Helical" evidence="1">
    <location>
        <begin position="126"/>
        <end position="156"/>
    </location>
</feature>
<dbReference type="PANTHER" id="PTHR40465">
    <property type="entry name" value="CHROMOSOME 1, WHOLE GENOME SHOTGUN SEQUENCE"/>
    <property type="match status" value="1"/>
</dbReference>
<evidence type="ECO:0000259" key="2">
    <source>
        <dbReference type="Pfam" id="PF20152"/>
    </source>
</evidence>
<keyword evidence="4" id="KW-1185">Reference proteome</keyword>
<accession>A0A550CGZ4</accession>
<feature type="transmembrane region" description="Helical" evidence="1">
    <location>
        <begin position="94"/>
        <end position="114"/>
    </location>
</feature>
<evidence type="ECO:0000313" key="3">
    <source>
        <dbReference type="EMBL" id="TRM64067.1"/>
    </source>
</evidence>
<dbReference type="Pfam" id="PF20152">
    <property type="entry name" value="DUF6534"/>
    <property type="match status" value="1"/>
</dbReference>
<feature type="transmembrane region" description="Helical" evidence="1">
    <location>
        <begin position="233"/>
        <end position="252"/>
    </location>
</feature>
<dbReference type="STRING" id="97359.A0A550CGZ4"/>
<evidence type="ECO:0000313" key="4">
    <source>
        <dbReference type="Proteomes" id="UP000320762"/>
    </source>
</evidence>
<gene>
    <name evidence="3" type="ORF">BD626DRAFT_568663</name>
</gene>
<name>A0A550CGZ4_9AGAR</name>
<organism evidence="3 4">
    <name type="scientific">Schizophyllum amplum</name>
    <dbReference type="NCBI Taxonomy" id="97359"/>
    <lineage>
        <taxon>Eukaryota</taxon>
        <taxon>Fungi</taxon>
        <taxon>Dikarya</taxon>
        <taxon>Basidiomycota</taxon>
        <taxon>Agaricomycotina</taxon>
        <taxon>Agaricomycetes</taxon>
        <taxon>Agaricomycetidae</taxon>
        <taxon>Agaricales</taxon>
        <taxon>Schizophyllaceae</taxon>
        <taxon>Schizophyllum</taxon>
    </lineage>
</organism>
<dbReference type="InterPro" id="IPR045339">
    <property type="entry name" value="DUF6534"/>
</dbReference>
<feature type="transmembrane region" description="Helical" evidence="1">
    <location>
        <begin position="51"/>
        <end position="74"/>
    </location>
</feature>
<keyword evidence="1" id="KW-0472">Membrane</keyword>
<dbReference type="Proteomes" id="UP000320762">
    <property type="component" value="Unassembled WGS sequence"/>
</dbReference>
<sequence length="363" mass="40247">MADPSSVVAPNPAFAAHGPMLLGTFFNVILYGISVTQTYLYWNNFSRKDAWYISSFVAFLFVADTVHTGFTLAYIYNCLINHFGDGDFLSRADWLFATDPALTGIIGGTVQIFFAWRVKILTGNIYLALTIVACSFASLLCGIATAIACGIVPAFVDFLKFKSVVTICERRKISLQPQCLFPAPFSLPPFILPGLAASSVSDILITCTLVFHLRKHRSGFTSTDSQVDRIIRLTVQTGLLTAIWAFADMILYLLEPTAWHLMFNFALSKLYTNSLMSSLNSRKGWQYSDSKQDTSHITPSTDRGVRRDVVNLSSTRPEVFVQVESHAMVDMGDETKGSLTDGRFGDEMRSGWETDKAKRSVNV</sequence>
<dbReference type="PANTHER" id="PTHR40465:SF1">
    <property type="entry name" value="DUF6534 DOMAIN-CONTAINING PROTEIN"/>
    <property type="match status" value="1"/>
</dbReference>
<dbReference type="AlphaFoldDB" id="A0A550CGZ4"/>
<dbReference type="OrthoDB" id="3183258at2759"/>
<keyword evidence="1" id="KW-1133">Transmembrane helix</keyword>
<proteinExistence type="predicted"/>
<comment type="caution">
    <text evidence="3">The sequence shown here is derived from an EMBL/GenBank/DDBJ whole genome shotgun (WGS) entry which is preliminary data.</text>
</comment>
<evidence type="ECO:0000256" key="1">
    <source>
        <dbReference type="SAM" id="Phobius"/>
    </source>
</evidence>